<protein>
    <submittedName>
        <fullName evidence="1">Uncharacterized protein</fullName>
    </submittedName>
</protein>
<sequence>MFSSWVMSKFVSFLRSYQFFGHYFEVIQEWICDVSATSPLQAIVPRVLLLEIMWCVQLALCGCWSYTLCTNYAWRADLFGDSSGMELRIYDVILGMDWLSRHRVVLDFLRARVPIAGAGGSFYCMHSTC</sequence>
<dbReference type="InterPro" id="IPR021109">
    <property type="entry name" value="Peptidase_aspartic_dom_sf"/>
</dbReference>
<gene>
    <name evidence="1" type="ORF">F2Q70_00029784</name>
</gene>
<evidence type="ECO:0000313" key="1">
    <source>
        <dbReference type="EMBL" id="KAF2531909.1"/>
    </source>
</evidence>
<organism evidence="1">
    <name type="scientific">Brassica cretica</name>
    <name type="common">Mustard</name>
    <dbReference type="NCBI Taxonomy" id="69181"/>
    <lineage>
        <taxon>Eukaryota</taxon>
        <taxon>Viridiplantae</taxon>
        <taxon>Streptophyta</taxon>
        <taxon>Embryophyta</taxon>
        <taxon>Tracheophyta</taxon>
        <taxon>Spermatophyta</taxon>
        <taxon>Magnoliopsida</taxon>
        <taxon>eudicotyledons</taxon>
        <taxon>Gunneridae</taxon>
        <taxon>Pentapetalae</taxon>
        <taxon>rosids</taxon>
        <taxon>malvids</taxon>
        <taxon>Brassicales</taxon>
        <taxon>Brassicaceae</taxon>
        <taxon>Brassiceae</taxon>
        <taxon>Brassica</taxon>
    </lineage>
</organism>
<dbReference type="EMBL" id="QGKY02002305">
    <property type="protein sequence ID" value="KAF2531909.1"/>
    <property type="molecule type" value="Genomic_DNA"/>
</dbReference>
<dbReference type="Gene3D" id="2.40.70.10">
    <property type="entry name" value="Acid Proteases"/>
    <property type="match status" value="1"/>
</dbReference>
<comment type="caution">
    <text evidence="1">The sequence shown here is derived from an EMBL/GenBank/DDBJ whole genome shotgun (WGS) entry which is preliminary data.</text>
</comment>
<dbReference type="AlphaFoldDB" id="A0A8S9FGA3"/>
<name>A0A8S9FGA3_BRACR</name>
<reference evidence="1" key="1">
    <citation type="submission" date="2019-12" db="EMBL/GenBank/DDBJ databases">
        <title>Genome sequencing and annotation of Brassica cretica.</title>
        <authorList>
            <person name="Studholme D.J."/>
            <person name="Sarris P.F."/>
        </authorList>
    </citation>
    <scope>NUCLEOTIDE SEQUENCE</scope>
    <source>
        <strain evidence="1">PFS-102/07</strain>
        <tissue evidence="1">Leaf</tissue>
    </source>
</reference>
<dbReference type="Pfam" id="PF08284">
    <property type="entry name" value="RVP_2"/>
    <property type="match status" value="1"/>
</dbReference>
<proteinExistence type="predicted"/>
<accession>A0A8S9FGA3</accession>